<organism evidence="1 2">
    <name type="scientific">Yinghuangia aomiensis</name>
    <dbReference type="NCBI Taxonomy" id="676205"/>
    <lineage>
        <taxon>Bacteria</taxon>
        <taxon>Bacillati</taxon>
        <taxon>Actinomycetota</taxon>
        <taxon>Actinomycetes</taxon>
        <taxon>Kitasatosporales</taxon>
        <taxon>Streptomycetaceae</taxon>
        <taxon>Yinghuangia</taxon>
    </lineage>
</organism>
<accession>A0ABP9I9E3</accession>
<dbReference type="Pfam" id="PF12710">
    <property type="entry name" value="HAD"/>
    <property type="match status" value="1"/>
</dbReference>
<dbReference type="InterPro" id="IPR050155">
    <property type="entry name" value="HAD-like_hydrolase_sf"/>
</dbReference>
<dbReference type="InterPro" id="IPR036412">
    <property type="entry name" value="HAD-like_sf"/>
</dbReference>
<dbReference type="EMBL" id="BAABHS010000044">
    <property type="protein sequence ID" value="GAA4991660.1"/>
    <property type="molecule type" value="Genomic_DNA"/>
</dbReference>
<dbReference type="Gene3D" id="1.10.150.240">
    <property type="entry name" value="Putative phosphatase, domain 2"/>
    <property type="match status" value="1"/>
</dbReference>
<protein>
    <submittedName>
        <fullName evidence="1">HAD family hydrolase</fullName>
    </submittedName>
</protein>
<dbReference type="PANTHER" id="PTHR43434:SF1">
    <property type="entry name" value="PHOSPHOGLYCOLATE PHOSPHATASE"/>
    <property type="match status" value="1"/>
</dbReference>
<evidence type="ECO:0000313" key="1">
    <source>
        <dbReference type="EMBL" id="GAA4991660.1"/>
    </source>
</evidence>
<dbReference type="RefSeq" id="WP_345680305.1">
    <property type="nucleotide sequence ID" value="NZ_BAABHS010000044.1"/>
</dbReference>
<dbReference type="Gene3D" id="3.40.50.1000">
    <property type="entry name" value="HAD superfamily/HAD-like"/>
    <property type="match status" value="1"/>
</dbReference>
<dbReference type="Proteomes" id="UP001500466">
    <property type="component" value="Unassembled WGS sequence"/>
</dbReference>
<dbReference type="InterPro" id="IPR023198">
    <property type="entry name" value="PGP-like_dom2"/>
</dbReference>
<gene>
    <name evidence="1" type="ORF">GCM10023205_74850</name>
</gene>
<name>A0ABP9I9E3_9ACTN</name>
<keyword evidence="1" id="KW-0378">Hydrolase</keyword>
<dbReference type="SUPFAM" id="SSF56784">
    <property type="entry name" value="HAD-like"/>
    <property type="match status" value="1"/>
</dbReference>
<dbReference type="PANTHER" id="PTHR43434">
    <property type="entry name" value="PHOSPHOGLYCOLATE PHOSPHATASE"/>
    <property type="match status" value="1"/>
</dbReference>
<evidence type="ECO:0000313" key="2">
    <source>
        <dbReference type="Proteomes" id="UP001500466"/>
    </source>
</evidence>
<keyword evidence="2" id="KW-1185">Reference proteome</keyword>
<comment type="caution">
    <text evidence="1">The sequence shown here is derived from an EMBL/GenBank/DDBJ whole genome shotgun (WGS) entry which is preliminary data.</text>
</comment>
<proteinExistence type="predicted"/>
<dbReference type="GO" id="GO:0016787">
    <property type="term" value="F:hydrolase activity"/>
    <property type="evidence" value="ECO:0007669"/>
    <property type="project" value="UniProtKB-KW"/>
</dbReference>
<dbReference type="InterPro" id="IPR023214">
    <property type="entry name" value="HAD_sf"/>
</dbReference>
<sequence length="209" mass="21815">MDDLAANGLVVGFDLDMTLIDGRPGIGAAWRVLSAETGVPIDVDLVVSRLGPPLEDELAVWFPAADVERLAKRYRRDIYPAEAIAGTTAMPGAHDALAAVRRLGGRTLVVTAKSQANAELHMRDLGLDVDVVVGGLWSDGKATALREHGASVYVGDHTGDIRGARAADAVAVAVATGPIPFADLRAAGADAVLHDLTEFPAWLTSYVAA</sequence>
<reference evidence="2" key="1">
    <citation type="journal article" date="2019" name="Int. J. Syst. Evol. Microbiol.">
        <title>The Global Catalogue of Microorganisms (GCM) 10K type strain sequencing project: providing services to taxonomists for standard genome sequencing and annotation.</title>
        <authorList>
            <consortium name="The Broad Institute Genomics Platform"/>
            <consortium name="The Broad Institute Genome Sequencing Center for Infectious Disease"/>
            <person name="Wu L."/>
            <person name="Ma J."/>
        </authorList>
    </citation>
    <scope>NUCLEOTIDE SEQUENCE [LARGE SCALE GENOMIC DNA]</scope>
    <source>
        <strain evidence="2">JCM 17986</strain>
    </source>
</reference>